<dbReference type="InterPro" id="IPR036526">
    <property type="entry name" value="C-N_Hydrolase_sf"/>
</dbReference>
<dbReference type="EMBL" id="JARPUR010000001">
    <property type="protein sequence ID" value="KAK4884530.1"/>
    <property type="molecule type" value="Genomic_DNA"/>
</dbReference>
<keyword evidence="2" id="KW-0378">Hydrolase</keyword>
<dbReference type="GO" id="GO:0016787">
    <property type="term" value="F:hydrolase activity"/>
    <property type="evidence" value="ECO:0007669"/>
    <property type="project" value="UniProtKB-KW"/>
</dbReference>
<evidence type="ECO:0000259" key="4">
    <source>
        <dbReference type="PROSITE" id="PS50263"/>
    </source>
</evidence>
<proteinExistence type="inferred from homology"/>
<dbReference type="Pfam" id="PF19018">
    <property type="entry name" value="Vanin_C"/>
    <property type="match status" value="1"/>
</dbReference>
<evidence type="ECO:0000313" key="5">
    <source>
        <dbReference type="EMBL" id="KAK4884530.1"/>
    </source>
</evidence>
<comment type="similarity">
    <text evidence="1">Belongs to the carbon-nitrogen hydrolase superfamily. BTD/VNN family.</text>
</comment>
<accession>A0AAN7PAJ8</accession>
<comment type="caution">
    <text evidence="5">The sequence shown here is derived from an EMBL/GenBank/DDBJ whole genome shotgun (WGS) entry which is preliminary data.</text>
</comment>
<feature type="domain" description="CN hydrolase" evidence="4">
    <location>
        <begin position="23"/>
        <end position="290"/>
    </location>
</feature>
<protein>
    <recommendedName>
        <fullName evidence="4">CN hydrolase domain-containing protein</fullName>
    </recommendedName>
</protein>
<evidence type="ECO:0000256" key="1">
    <source>
        <dbReference type="ARBA" id="ARBA00008225"/>
    </source>
</evidence>
<keyword evidence="3" id="KW-0732">Signal</keyword>
<name>A0AAN7PAJ8_9COLE</name>
<organism evidence="5 6">
    <name type="scientific">Aquatica leii</name>
    <dbReference type="NCBI Taxonomy" id="1421715"/>
    <lineage>
        <taxon>Eukaryota</taxon>
        <taxon>Metazoa</taxon>
        <taxon>Ecdysozoa</taxon>
        <taxon>Arthropoda</taxon>
        <taxon>Hexapoda</taxon>
        <taxon>Insecta</taxon>
        <taxon>Pterygota</taxon>
        <taxon>Neoptera</taxon>
        <taxon>Endopterygota</taxon>
        <taxon>Coleoptera</taxon>
        <taxon>Polyphaga</taxon>
        <taxon>Elateriformia</taxon>
        <taxon>Elateroidea</taxon>
        <taxon>Lampyridae</taxon>
        <taxon>Luciolinae</taxon>
        <taxon>Aquatica</taxon>
    </lineage>
</organism>
<dbReference type="InterPro" id="IPR040154">
    <property type="entry name" value="Biotinidase/VNN"/>
</dbReference>
<feature type="chain" id="PRO_5043051634" description="CN hydrolase domain-containing protein" evidence="3">
    <location>
        <begin position="19"/>
        <end position="526"/>
    </location>
</feature>
<evidence type="ECO:0000313" key="6">
    <source>
        <dbReference type="Proteomes" id="UP001353858"/>
    </source>
</evidence>
<dbReference type="AlphaFoldDB" id="A0AAN7PAJ8"/>
<feature type="signal peptide" evidence="3">
    <location>
        <begin position="1"/>
        <end position="18"/>
    </location>
</feature>
<dbReference type="PANTHER" id="PTHR10609">
    <property type="entry name" value="BIOTINIDASE-RELATED"/>
    <property type="match status" value="1"/>
</dbReference>
<dbReference type="SUPFAM" id="SSF56317">
    <property type="entry name" value="Carbon-nitrogen hydrolase"/>
    <property type="match status" value="1"/>
</dbReference>
<dbReference type="InterPro" id="IPR003010">
    <property type="entry name" value="C-N_Hydrolase"/>
</dbReference>
<evidence type="ECO:0000256" key="2">
    <source>
        <dbReference type="ARBA" id="ARBA00022801"/>
    </source>
</evidence>
<dbReference type="InterPro" id="IPR043957">
    <property type="entry name" value="Vanin_C"/>
</dbReference>
<dbReference type="Gene3D" id="3.60.110.10">
    <property type="entry name" value="Carbon-nitrogen hydrolase"/>
    <property type="match status" value="1"/>
</dbReference>
<gene>
    <name evidence="5" type="ORF">RN001_000801</name>
</gene>
<keyword evidence="6" id="KW-1185">Reference proteome</keyword>
<reference evidence="6" key="1">
    <citation type="submission" date="2023-01" db="EMBL/GenBank/DDBJ databases">
        <title>Key to firefly adult light organ development and bioluminescence: homeobox transcription factors regulate luciferase expression and transportation to peroxisome.</title>
        <authorList>
            <person name="Fu X."/>
        </authorList>
    </citation>
    <scope>NUCLEOTIDE SEQUENCE [LARGE SCALE GENOMIC DNA]</scope>
</reference>
<sequence length="526" mass="59330">MEIFYCFLFVQLFSSVVTQETTYKAAVIEYAPKDEFLSTKQNFMENVQEYIRYIQQAAFQDVQILVFPEMGLTGNVANWRELEDISTEVPNPELNISPCSHLESNRYSQFLVDLSCVIGRQRIYTVINLIESRLDNHSKNKFYHNTNVVFDRNGAIIARYRKINLWNEPYFAAGTENEISTFATDFGVTFGMFVSDDILHKTPGKDVLSNAAVTDIVYSSSWKSELPFWQANSLQHGYAKSNKVNLLAAGRNDPSVGNGGSGIYLANGRIAETYISGERKSKIIIQHVPKIEIRTEQFTSCQGSTGSTAQTYHLGIGQHLPDVTLFHTKQADLTNYTFRSINLHNKTISEKICSGESTFCCDFHIVVNKHSTVFQNYIYKLVAFYGVTRISSTETVGERICGLVACLDESNHSCGGRNMLSPTGVSFETISIKGTFNQKHSHYQPSTLKFDLTPATDYMYCTEQINRNEIEVNMITTQSHDSLLTFGILGRVFINDNTYPGTINSGSTYFVSIALIYFVNVCNFIF</sequence>
<dbReference type="PROSITE" id="PS50263">
    <property type="entry name" value="CN_HYDROLASE"/>
    <property type="match status" value="1"/>
</dbReference>
<dbReference type="PANTHER" id="PTHR10609:SF14">
    <property type="entry name" value="BIOTINIDASE"/>
    <property type="match status" value="1"/>
</dbReference>
<evidence type="ECO:0000256" key="3">
    <source>
        <dbReference type="SAM" id="SignalP"/>
    </source>
</evidence>
<dbReference type="Pfam" id="PF00795">
    <property type="entry name" value="CN_hydrolase"/>
    <property type="match status" value="1"/>
</dbReference>
<dbReference type="Proteomes" id="UP001353858">
    <property type="component" value="Unassembled WGS sequence"/>
</dbReference>